<sequence length="318" mass="33964">MGFAALYPSYGKPPPETAWGRADAGGLSGCEGNRIESAAWHPLIITRNGAPPTADSARTRDKPSRRCIARFYMIDTKQSLASLGLAAWTALAAAGDQAQFHPLGFSESGQYYAFAQTGTQDGSGFPYAEVGVVDVAKNDLVASKTVLIESETGASPERALKQALGEVKLKRFGIVKGQETGENLLWREPGDADADAPNRFTFMSMGHGPAVAQEPEYEIVVETTKTAPPADDPFCAELGGAQRLKLSLAGRERSDGAVRVLQDDQRLPRSRACPLGYQVRGIVEYGTGLAVVLAYTRPGFEGPDTRYMVVTGNVVPLP</sequence>
<evidence type="ECO:0000313" key="1">
    <source>
        <dbReference type="EMBL" id="AUB84314.1"/>
    </source>
</evidence>
<dbReference type="KEGG" id="tsy:THSYN_27520"/>
<keyword evidence="2" id="KW-1185">Reference proteome</keyword>
<evidence type="ECO:0000313" key="2">
    <source>
        <dbReference type="Proteomes" id="UP000232638"/>
    </source>
</evidence>
<organism evidence="1 2">
    <name type="scientific">Candidatus Thiodictyon syntrophicum</name>
    <dbReference type="NCBI Taxonomy" id="1166950"/>
    <lineage>
        <taxon>Bacteria</taxon>
        <taxon>Pseudomonadati</taxon>
        <taxon>Pseudomonadota</taxon>
        <taxon>Gammaproteobacteria</taxon>
        <taxon>Chromatiales</taxon>
        <taxon>Chromatiaceae</taxon>
        <taxon>Thiodictyon</taxon>
    </lineage>
</organism>
<reference evidence="1 2" key="1">
    <citation type="submission" date="2017-03" db="EMBL/GenBank/DDBJ databases">
        <title>Complete genome sequence of Candidatus 'Thiodictyon syntrophicum' sp. nov. strain Cad16T, a photolithoautotroph purple sulfur bacterium isolated from an alpine meromictic lake.</title>
        <authorList>
            <person name="Luedin S.M."/>
            <person name="Pothier J.F."/>
            <person name="Danza F."/>
            <person name="Storelli N."/>
            <person name="Wittwer M."/>
            <person name="Tonolla M."/>
        </authorList>
    </citation>
    <scope>NUCLEOTIDE SEQUENCE [LARGE SCALE GENOMIC DNA]</scope>
    <source>
        <strain evidence="1 2">Cad16T</strain>
    </source>
</reference>
<gene>
    <name evidence="1" type="ORF">THSYN_27520</name>
</gene>
<dbReference type="InterPro" id="IPR018725">
    <property type="entry name" value="DUF2259_secreted"/>
</dbReference>
<accession>A0A2K8UFF8</accession>
<proteinExistence type="predicted"/>
<dbReference type="AlphaFoldDB" id="A0A2K8UFF8"/>
<protein>
    <recommendedName>
        <fullName evidence="3">DUF2259 domain-containing protein</fullName>
    </recommendedName>
</protein>
<dbReference type="EMBL" id="CP020370">
    <property type="protein sequence ID" value="AUB84314.1"/>
    <property type="molecule type" value="Genomic_DNA"/>
</dbReference>
<dbReference type="Proteomes" id="UP000232638">
    <property type="component" value="Chromosome"/>
</dbReference>
<dbReference type="Pfam" id="PF10016">
    <property type="entry name" value="DUF2259"/>
    <property type="match status" value="1"/>
</dbReference>
<name>A0A2K8UFF8_9GAMM</name>
<evidence type="ECO:0008006" key="3">
    <source>
        <dbReference type="Google" id="ProtNLM"/>
    </source>
</evidence>